<dbReference type="HOGENOM" id="CLU_3130924_0_0_2"/>
<accession>A6USR9</accession>
<keyword evidence="2" id="KW-1185">Reference proteome</keyword>
<dbReference type="AlphaFoldDB" id="A6USR9"/>
<reference evidence="1" key="1">
    <citation type="submission" date="2007-06" db="EMBL/GenBank/DDBJ databases">
        <title>Complete sequence of Methanococcus vannielii SB.</title>
        <authorList>
            <consortium name="US DOE Joint Genome Institute"/>
            <person name="Copeland A."/>
            <person name="Lucas S."/>
            <person name="Lapidus A."/>
            <person name="Barry K."/>
            <person name="Glavina del Rio T."/>
            <person name="Dalin E."/>
            <person name="Tice H."/>
            <person name="Pitluck S."/>
            <person name="Chain P."/>
            <person name="Malfatti S."/>
            <person name="Shin M."/>
            <person name="Vergez L."/>
            <person name="Schmutz J."/>
            <person name="Larimer F."/>
            <person name="Land M."/>
            <person name="Hauser L."/>
            <person name="Kyrpides N."/>
            <person name="Anderson I."/>
            <person name="Sieprawska-Lupa M."/>
            <person name="Whitman W.B."/>
            <person name="Richardson P."/>
        </authorList>
    </citation>
    <scope>NUCLEOTIDE SEQUENCE [LARGE SCALE GENOMIC DNA]</scope>
    <source>
        <strain evidence="1">SB</strain>
    </source>
</reference>
<dbReference type="eggNOG" id="arCOG09546">
    <property type="taxonomic scope" value="Archaea"/>
</dbReference>
<protein>
    <submittedName>
        <fullName evidence="1">Uncharacterized protein</fullName>
    </submittedName>
</protein>
<dbReference type="RefSeq" id="WP_012066454.1">
    <property type="nucleotide sequence ID" value="NC_009634.1"/>
</dbReference>
<name>A6USR9_METVS</name>
<organism evidence="1 2">
    <name type="scientific">Methanococcus vannielii (strain ATCC 35089 / DSM 1224 / JCM 13029 / OCM 148 / SB)</name>
    <dbReference type="NCBI Taxonomy" id="406327"/>
    <lineage>
        <taxon>Archaea</taxon>
        <taxon>Methanobacteriati</taxon>
        <taxon>Methanobacteriota</taxon>
        <taxon>Methanomada group</taxon>
        <taxon>Methanococci</taxon>
        <taxon>Methanococcales</taxon>
        <taxon>Methanococcaceae</taxon>
        <taxon>Methanococcus</taxon>
    </lineage>
</organism>
<evidence type="ECO:0000313" key="1">
    <source>
        <dbReference type="EMBL" id="ABR55541.1"/>
    </source>
</evidence>
<sequence length="49" mass="5902">MIDILKVENYETGNADIKGIIFREFNVKGKDFDKFKVELEEIFKKYEQK</sequence>
<evidence type="ECO:0000313" key="2">
    <source>
        <dbReference type="Proteomes" id="UP000001107"/>
    </source>
</evidence>
<dbReference type="KEGG" id="mvn:Mevan_1649"/>
<dbReference type="EMBL" id="CP000742">
    <property type="protein sequence ID" value="ABR55541.1"/>
    <property type="molecule type" value="Genomic_DNA"/>
</dbReference>
<proteinExistence type="predicted"/>
<dbReference type="GeneID" id="60552784"/>
<dbReference type="Proteomes" id="UP000001107">
    <property type="component" value="Chromosome"/>
</dbReference>
<gene>
    <name evidence="1" type="ordered locus">Mevan_1649</name>
</gene>
<dbReference type="STRING" id="406327.Mevan_1649"/>
<dbReference type="OrthoDB" id="378440at2157"/>